<protein>
    <submittedName>
        <fullName evidence="2">Transporter</fullName>
    </submittedName>
</protein>
<evidence type="ECO:0000313" key="2">
    <source>
        <dbReference type="EMBL" id="MCP3425971.1"/>
    </source>
</evidence>
<comment type="caution">
    <text evidence="2">The sequence shown here is derived from an EMBL/GenBank/DDBJ whole genome shotgun (WGS) entry which is preliminary data.</text>
</comment>
<feature type="transmembrane region" description="Helical" evidence="1">
    <location>
        <begin position="482"/>
        <end position="503"/>
    </location>
</feature>
<dbReference type="EMBL" id="JANAFB010000016">
    <property type="protein sequence ID" value="MCP3425971.1"/>
    <property type="molecule type" value="Genomic_DNA"/>
</dbReference>
<feature type="transmembrane region" description="Helical" evidence="1">
    <location>
        <begin position="21"/>
        <end position="48"/>
    </location>
</feature>
<accession>A0A9X2HHU2</accession>
<feature type="transmembrane region" description="Helical" evidence="1">
    <location>
        <begin position="408"/>
        <end position="429"/>
    </location>
</feature>
<keyword evidence="1" id="KW-0472">Membrane</keyword>
<feature type="transmembrane region" description="Helical" evidence="1">
    <location>
        <begin position="221"/>
        <end position="247"/>
    </location>
</feature>
<proteinExistence type="predicted"/>
<feature type="transmembrane region" description="Helical" evidence="1">
    <location>
        <begin position="327"/>
        <end position="350"/>
    </location>
</feature>
<evidence type="ECO:0000256" key="1">
    <source>
        <dbReference type="SAM" id="Phobius"/>
    </source>
</evidence>
<feature type="transmembrane region" description="Helical" evidence="1">
    <location>
        <begin position="99"/>
        <end position="125"/>
    </location>
</feature>
<dbReference type="AlphaFoldDB" id="A0A9X2HHU2"/>
<feature type="transmembrane region" description="Helical" evidence="1">
    <location>
        <begin position="371"/>
        <end position="396"/>
    </location>
</feature>
<evidence type="ECO:0000313" key="3">
    <source>
        <dbReference type="Proteomes" id="UP001139502"/>
    </source>
</evidence>
<name>A0A9X2HHU2_9MICC</name>
<organism evidence="2 3">
    <name type="scientific">Rothia santali</name>
    <dbReference type="NCBI Taxonomy" id="2949643"/>
    <lineage>
        <taxon>Bacteria</taxon>
        <taxon>Bacillati</taxon>
        <taxon>Actinomycetota</taxon>
        <taxon>Actinomycetes</taxon>
        <taxon>Micrococcales</taxon>
        <taxon>Micrococcaceae</taxon>
        <taxon>Rothia</taxon>
    </lineage>
</organism>
<keyword evidence="3" id="KW-1185">Reference proteome</keyword>
<keyword evidence="1" id="KW-0812">Transmembrane</keyword>
<feature type="transmembrane region" description="Helical" evidence="1">
    <location>
        <begin position="303"/>
        <end position="321"/>
    </location>
</feature>
<gene>
    <name evidence="2" type="ORF">NBM05_08120</name>
</gene>
<reference evidence="2" key="1">
    <citation type="submission" date="2022-06" db="EMBL/GenBank/DDBJ databases">
        <title>Rothia sp. isolated from sandalwood seedling.</title>
        <authorList>
            <person name="Tuikhar N."/>
            <person name="Kirdat K."/>
            <person name="Thorat V."/>
            <person name="Swetha P."/>
            <person name="Padma S."/>
            <person name="Sundararaj R."/>
            <person name="Yadav A."/>
        </authorList>
    </citation>
    <scope>NUCLEOTIDE SEQUENCE</scope>
    <source>
        <strain evidence="2">AR01</strain>
    </source>
</reference>
<sequence>MVGNLLKLKLLHLGAAFRRSVWAIVGMAIGALYGLGLLAGVVGAFIALHGDAELARLIAVCLGSLIAVAWLVVPLVASGADATLDPELLAPYPLRPRQIAGAQLAGSLIGIVGPLTLLALLAPAFAWASPLAVIVGLVSALLGYALVVVCSRLVTALSIALRSRRFVTEAIGAVVFLAAMIAAPVIVTVGEGLASAGALRTVAEVAAWTPLGVAWSIPGDLALGAAGLAAARAALLLAYLAAGLLVWDRVVAHQISHVGQSGGSARSTRSGTSGVGALGLFPATPAGAVAARTSTYVLKDPRMNLNLVMVPALFVLFYFFARLNEGGFQLGLVGPISAVLLTWVTCYAVSYDNTAFSLHVTAPLSGRADRWGRVVGFGVVMVPLVVAASVVSMLLAGRAAAIPVNLGLSLGIILTGLGVGAVASVRYAYPVPPPGASPWKTQRNGAGFANALAQFVGILLIALLAFPAWVPALAYLITGSQLANWLTLGIGVAAGCLVVWIGVRLGGVWYERRAPELYRDVARFT</sequence>
<dbReference type="RefSeq" id="WP_254166426.1">
    <property type="nucleotide sequence ID" value="NZ_JANAFB010000016.1"/>
</dbReference>
<feature type="transmembrane region" description="Helical" evidence="1">
    <location>
        <begin position="166"/>
        <end position="187"/>
    </location>
</feature>
<feature type="transmembrane region" description="Helical" evidence="1">
    <location>
        <begin position="54"/>
        <end position="78"/>
    </location>
</feature>
<dbReference type="Proteomes" id="UP001139502">
    <property type="component" value="Unassembled WGS sequence"/>
</dbReference>
<feature type="transmembrane region" description="Helical" evidence="1">
    <location>
        <begin position="449"/>
        <end position="470"/>
    </location>
</feature>
<feature type="transmembrane region" description="Helical" evidence="1">
    <location>
        <begin position="131"/>
        <end position="154"/>
    </location>
</feature>
<keyword evidence="1" id="KW-1133">Transmembrane helix</keyword>